<dbReference type="InterPro" id="IPR036388">
    <property type="entry name" value="WH-like_DNA-bd_sf"/>
</dbReference>
<evidence type="ECO:0000313" key="2">
    <source>
        <dbReference type="EMBL" id="QBK85255.1"/>
    </source>
</evidence>
<accession>A0A481YR98</accession>
<dbReference type="EMBL" id="MK500311">
    <property type="protein sequence ID" value="QBK85255.1"/>
    <property type="molecule type" value="Genomic_DNA"/>
</dbReference>
<dbReference type="SMART" id="SM00497">
    <property type="entry name" value="IENR1"/>
    <property type="match status" value="2"/>
</dbReference>
<dbReference type="InterPro" id="IPR010902">
    <property type="entry name" value="NUMOD4"/>
</dbReference>
<dbReference type="GO" id="GO:0004519">
    <property type="term" value="F:endonuclease activity"/>
    <property type="evidence" value="ECO:0007669"/>
    <property type="project" value="UniProtKB-KW"/>
</dbReference>
<dbReference type="SUPFAM" id="SSF64496">
    <property type="entry name" value="DNA-binding domain of intron-encoded endonucleases"/>
    <property type="match status" value="1"/>
</dbReference>
<dbReference type="InterPro" id="IPR044925">
    <property type="entry name" value="His-Me_finger_sf"/>
</dbReference>
<dbReference type="Gene3D" id="1.10.10.10">
    <property type="entry name" value="Winged helix-like DNA-binding domain superfamily/Winged helix DNA-binding domain"/>
    <property type="match status" value="2"/>
</dbReference>
<feature type="domain" description="HNH nuclease" evidence="1">
    <location>
        <begin position="226"/>
        <end position="274"/>
    </location>
</feature>
<proteinExistence type="predicted"/>
<dbReference type="GO" id="GO:0016788">
    <property type="term" value="F:hydrolase activity, acting on ester bonds"/>
    <property type="evidence" value="ECO:0007669"/>
    <property type="project" value="InterPro"/>
</dbReference>
<dbReference type="SMART" id="SM00507">
    <property type="entry name" value="HNHc"/>
    <property type="match status" value="2"/>
</dbReference>
<dbReference type="Gene3D" id="3.90.75.20">
    <property type="match status" value="2"/>
</dbReference>
<dbReference type="Pfam" id="PF07453">
    <property type="entry name" value="NUMOD1"/>
    <property type="match status" value="1"/>
</dbReference>
<dbReference type="InterPro" id="IPR010896">
    <property type="entry name" value="NUMOD1"/>
</dbReference>
<gene>
    <name evidence="2" type="ORF">LCIVAC01_00640</name>
</gene>
<dbReference type="Pfam" id="PF07463">
    <property type="entry name" value="NUMOD4"/>
    <property type="match status" value="1"/>
</dbReference>
<dbReference type="SUPFAM" id="SSF54060">
    <property type="entry name" value="His-Me finger endonucleases"/>
    <property type="match status" value="2"/>
</dbReference>
<keyword evidence="2" id="KW-0378">Hydrolase</keyword>
<reference evidence="2" key="1">
    <citation type="journal article" date="2019" name="MBio">
        <title>Virus Genomes from Deep Sea Sediments Expand the Ocean Megavirome and Support Independent Origins of Viral Gigantism.</title>
        <authorList>
            <person name="Backstrom D."/>
            <person name="Yutin N."/>
            <person name="Jorgensen S.L."/>
            <person name="Dharamshi J."/>
            <person name="Homa F."/>
            <person name="Zaremba-Niedwiedzka K."/>
            <person name="Spang A."/>
            <person name="Wolf Y.I."/>
            <person name="Koonin E.V."/>
            <person name="Ettema T.J."/>
        </authorList>
    </citation>
    <scope>NUCLEOTIDE SEQUENCE</scope>
</reference>
<dbReference type="InterPro" id="IPR003615">
    <property type="entry name" value="HNH_nuc"/>
</dbReference>
<evidence type="ECO:0000259" key="1">
    <source>
        <dbReference type="SMART" id="SM00507"/>
    </source>
</evidence>
<sequence length="358" mass="41814">MFEKNKEEKEQWITISENKNYEVSNLAQIRNEKTKRILKKYIRTDGYEGISLSYTTRGKTYSVHKLVAQAFIPNPNNFPQVNHKDLNRANNRVSNLEWVTQSMNIKHSVKKGRNTYKRAVWRRDPEGNEVIFDSITEAAKIVGCSKENIFSCISRRTNTAVSFEWGYVEERIKEEARKDIASMEIKDYPYYLIYNNGQIYSDYIKGYLKPRISNGYYRIGLSNDNGRRKHRVHILVAQHFCDNPDNKPIVNHIDGNKLNNHYTNLEWVTYSENSKHAHNLGLIKRVSKRVHQYAREDKDKLVILRTFNNSKEAAEFVKLESKTKATISSILKNISGVCIGVKNTAYGYRWGQVRCRET</sequence>
<protein>
    <submittedName>
        <fullName evidence="2">HNH endonuclease</fullName>
    </submittedName>
</protein>
<organism evidence="2">
    <name type="scientific">Iridovirus LCIVAC01</name>
    <dbReference type="NCBI Taxonomy" id="2506607"/>
    <lineage>
        <taxon>Viruses</taxon>
        <taxon>Varidnaviria</taxon>
        <taxon>Bamfordvirae</taxon>
        <taxon>Nucleocytoviricota</taxon>
        <taxon>Megaviricetes</taxon>
        <taxon>Pimascovirales</taxon>
        <taxon>Pimascovirales incertae sedis</taxon>
        <taxon>Iridoviridae</taxon>
    </lineage>
</organism>
<name>A0A481YR98_9VIRU</name>
<keyword evidence="2" id="KW-0255">Endonuclease</keyword>
<dbReference type="InterPro" id="IPR003647">
    <property type="entry name" value="Intron_nuc_1_rpt"/>
</dbReference>
<dbReference type="CDD" id="cd00085">
    <property type="entry name" value="HNHc"/>
    <property type="match status" value="1"/>
</dbReference>
<feature type="domain" description="HNH nuclease" evidence="1">
    <location>
        <begin position="57"/>
        <end position="105"/>
    </location>
</feature>
<dbReference type="Pfam" id="PF13392">
    <property type="entry name" value="HNH_3"/>
    <property type="match status" value="2"/>
</dbReference>
<keyword evidence="2" id="KW-0540">Nuclease</keyword>